<protein>
    <recommendedName>
        <fullName evidence="2">RNA pseudouridylate synthase</fullName>
    </recommendedName>
    <alternativeName>
        <fullName evidence="3">RNA-uridine isomerase</fullName>
    </alternativeName>
</protein>
<dbReference type="Pfam" id="PF00849">
    <property type="entry name" value="PseudoU_synth_2"/>
    <property type="match status" value="1"/>
</dbReference>
<dbReference type="InterPro" id="IPR006145">
    <property type="entry name" value="PsdUridine_synth_RsuA/RluA"/>
</dbReference>
<keyword evidence="6" id="KW-1185">Reference proteome</keyword>
<dbReference type="STRING" id="1724.GCA_001044175_02027"/>
<evidence type="ECO:0000256" key="2">
    <source>
        <dbReference type="ARBA" id="ARBA00031870"/>
    </source>
</evidence>
<dbReference type="GO" id="GO:0140098">
    <property type="term" value="F:catalytic activity, acting on RNA"/>
    <property type="evidence" value="ECO:0007669"/>
    <property type="project" value="UniProtKB-ARBA"/>
</dbReference>
<dbReference type="Gene3D" id="3.30.2350.10">
    <property type="entry name" value="Pseudouridine synthase"/>
    <property type="match status" value="1"/>
</dbReference>
<evidence type="ECO:0000259" key="4">
    <source>
        <dbReference type="Pfam" id="PF00849"/>
    </source>
</evidence>
<name>A0A2A9DQV9_9CORY</name>
<reference evidence="5 6" key="1">
    <citation type="submission" date="2017-10" db="EMBL/GenBank/DDBJ databases">
        <title>Sequencing the genomes of 1000 actinobacteria strains.</title>
        <authorList>
            <person name="Klenk H.-P."/>
        </authorList>
    </citation>
    <scope>NUCLEOTIDE SEQUENCE [LARGE SCALE GENOMIC DNA]</scope>
    <source>
        <strain evidence="5 6">DSM 20688</strain>
    </source>
</reference>
<evidence type="ECO:0000313" key="5">
    <source>
        <dbReference type="EMBL" id="PFG28983.1"/>
    </source>
</evidence>
<dbReference type="PANTHER" id="PTHR21600">
    <property type="entry name" value="MITOCHONDRIAL RNA PSEUDOURIDINE SYNTHASE"/>
    <property type="match status" value="1"/>
</dbReference>
<feature type="domain" description="Pseudouridine synthase RsuA/RluA-like" evidence="4">
    <location>
        <begin position="84"/>
        <end position="224"/>
    </location>
</feature>
<dbReference type="PROSITE" id="PS01129">
    <property type="entry name" value="PSI_RLU"/>
    <property type="match status" value="1"/>
</dbReference>
<proteinExistence type="predicted"/>
<dbReference type="InterPro" id="IPR020103">
    <property type="entry name" value="PsdUridine_synth_cat_dom_sf"/>
</dbReference>
<dbReference type="InterPro" id="IPR006224">
    <property type="entry name" value="PsdUridine_synth_RluA-like_CS"/>
</dbReference>
<dbReference type="RefSeq" id="WP_231913486.1">
    <property type="nucleotide sequence ID" value="NZ_LDYE01000007.1"/>
</dbReference>
<dbReference type="GO" id="GO:0009982">
    <property type="term" value="F:pseudouridine synthase activity"/>
    <property type="evidence" value="ECO:0007669"/>
    <property type="project" value="InterPro"/>
</dbReference>
<evidence type="ECO:0000256" key="3">
    <source>
        <dbReference type="ARBA" id="ARBA00033164"/>
    </source>
</evidence>
<dbReference type="GO" id="GO:0000455">
    <property type="term" value="P:enzyme-directed rRNA pseudouridine synthesis"/>
    <property type="evidence" value="ECO:0007669"/>
    <property type="project" value="TreeGrafter"/>
</dbReference>
<dbReference type="SUPFAM" id="SSF55120">
    <property type="entry name" value="Pseudouridine synthase"/>
    <property type="match status" value="1"/>
</dbReference>
<comment type="caution">
    <text evidence="5">The sequence shown here is derived from an EMBL/GenBank/DDBJ whole genome shotgun (WGS) entry which is preliminary data.</text>
</comment>
<dbReference type="AlphaFoldDB" id="A0A2A9DQV9"/>
<dbReference type="Proteomes" id="UP000221653">
    <property type="component" value="Unassembled WGS sequence"/>
</dbReference>
<dbReference type="GO" id="GO:0003723">
    <property type="term" value="F:RNA binding"/>
    <property type="evidence" value="ECO:0007669"/>
    <property type="project" value="InterPro"/>
</dbReference>
<sequence>MAVGPAPIPPRDGVSPRRVVLRGVVDSHHTYVAGQSGDGDFVFGETIPPGTRLSKPQPAWFYPVLDPEPTIPFQHRVVYADERIVVVDKPHFLPTTSNGRFVVNTVQTRLRREFGQDTIVPAHRLDRLTAGLVLCVRKPQDRAAYQQLFAHGKVQKWYRAEVHHPEVLAPFTDVSIPLRTVRGERQVEVGAGKRTRTTIVRGRGAWVNVYPQTGFTHQIRATLNWLGAPIIGDDTYPVSRPRPWDDFQIPLRLFACGLEFKDPFTGVLHRFRRPSTQD</sequence>
<dbReference type="PANTHER" id="PTHR21600:SF84">
    <property type="entry name" value="PSEUDOURIDINE SYNTHASE RSUA_RLUA-LIKE DOMAIN-CONTAINING PROTEIN"/>
    <property type="match status" value="1"/>
</dbReference>
<gene>
    <name evidence="5" type="ORF">ATK06_2113</name>
</gene>
<evidence type="ECO:0000313" key="6">
    <source>
        <dbReference type="Proteomes" id="UP000221653"/>
    </source>
</evidence>
<comment type="catalytic activity">
    <reaction evidence="1">
        <text>a uridine in RNA = a pseudouridine in RNA</text>
        <dbReference type="Rhea" id="RHEA:48348"/>
        <dbReference type="Rhea" id="RHEA-COMP:12068"/>
        <dbReference type="Rhea" id="RHEA-COMP:12069"/>
        <dbReference type="ChEBI" id="CHEBI:65314"/>
        <dbReference type="ChEBI" id="CHEBI:65315"/>
    </reaction>
</comment>
<dbReference type="EMBL" id="PDJF01000001">
    <property type="protein sequence ID" value="PFG28983.1"/>
    <property type="molecule type" value="Genomic_DNA"/>
</dbReference>
<evidence type="ECO:0000256" key="1">
    <source>
        <dbReference type="ARBA" id="ARBA00000073"/>
    </source>
</evidence>
<accession>A0A2A9DQV9</accession>
<organism evidence="5 6">
    <name type="scientific">Corynebacterium renale</name>
    <dbReference type="NCBI Taxonomy" id="1724"/>
    <lineage>
        <taxon>Bacteria</taxon>
        <taxon>Bacillati</taxon>
        <taxon>Actinomycetota</taxon>
        <taxon>Actinomycetes</taxon>
        <taxon>Mycobacteriales</taxon>
        <taxon>Corynebacteriaceae</taxon>
        <taxon>Corynebacterium</taxon>
    </lineage>
</organism>
<dbReference type="InterPro" id="IPR050188">
    <property type="entry name" value="RluA_PseudoU_synthase"/>
</dbReference>